<dbReference type="Proteomes" id="UP001140973">
    <property type="component" value="Unassembled WGS sequence"/>
</dbReference>
<dbReference type="GeneID" id="79916400"/>
<evidence type="ECO:0000256" key="3">
    <source>
        <dbReference type="RuleBase" id="RU367036"/>
    </source>
</evidence>
<feature type="domain" description="Gamma-glutamylcyclotransferase AIG2-like" evidence="4">
    <location>
        <begin position="5"/>
        <end position="112"/>
    </location>
</feature>
<evidence type="ECO:0000259" key="4">
    <source>
        <dbReference type="Pfam" id="PF06094"/>
    </source>
</evidence>
<dbReference type="FunFam" id="3.10.490.10:FF:000001">
    <property type="entry name" value="Gamma-glutamylcyclotransferase ytfP"/>
    <property type="match status" value="1"/>
</dbReference>
<dbReference type="GO" id="GO:0005829">
    <property type="term" value="C:cytosol"/>
    <property type="evidence" value="ECO:0007669"/>
    <property type="project" value="TreeGrafter"/>
</dbReference>
<evidence type="ECO:0000313" key="5">
    <source>
        <dbReference type="EMBL" id="MDE1243252.1"/>
    </source>
</evidence>
<accession>A0A7X6S4R5</accession>
<feature type="active site" description="Proton acceptor" evidence="2">
    <location>
        <position position="73"/>
    </location>
</feature>
<dbReference type="Proteomes" id="UP001140978">
    <property type="component" value="Unassembled WGS sequence"/>
</dbReference>
<evidence type="ECO:0000313" key="10">
    <source>
        <dbReference type="Proteomes" id="UP001140973"/>
    </source>
</evidence>
<organism evidence="7 10">
    <name type="scientific">Vibrio aestuarianus</name>
    <dbReference type="NCBI Taxonomy" id="28171"/>
    <lineage>
        <taxon>Bacteria</taxon>
        <taxon>Pseudomonadati</taxon>
        <taxon>Pseudomonadota</taxon>
        <taxon>Gammaproteobacteria</taxon>
        <taxon>Vibrionales</taxon>
        <taxon>Vibrionaceae</taxon>
        <taxon>Vibrio</taxon>
    </lineage>
</organism>
<dbReference type="Proteomes" id="UP001239257">
    <property type="component" value="Chromosome 1"/>
</dbReference>
<evidence type="ECO:0000313" key="9">
    <source>
        <dbReference type="EMBL" id="WGK85008.1"/>
    </source>
</evidence>
<dbReference type="EMBL" id="CP118711">
    <property type="protein sequence ID" value="WGK85008.1"/>
    <property type="molecule type" value="Genomic_DNA"/>
</dbReference>
<evidence type="ECO:0000313" key="11">
    <source>
        <dbReference type="Proteomes" id="UP001241226"/>
    </source>
</evidence>
<proteinExistence type="inferred from homology"/>
<name>A0A7X6S4R5_9VIBR</name>
<protein>
    <recommendedName>
        <fullName evidence="3">Gamma-glutamylcyclotransferase family protein</fullName>
    </recommendedName>
</protein>
<sequence>MQHLVFVYGTLRQGESNHHFLQSGQMLGSFITASEYALYDLGAYPGLIKGHQSITGEVYMIDEATLKQLDILEDVPVEYRREMIDTPFGRAWVYIYQQVGDLNSQIDSGDWCQRV</sequence>
<dbReference type="GO" id="GO:0061929">
    <property type="term" value="F:gamma-glutamylaminecyclotransferase activity"/>
    <property type="evidence" value="ECO:0007669"/>
    <property type="project" value="InterPro"/>
</dbReference>
<evidence type="ECO:0000313" key="8">
    <source>
        <dbReference type="EMBL" id="WGK81085.1"/>
    </source>
</evidence>
<dbReference type="Gene3D" id="3.10.490.10">
    <property type="entry name" value="Gamma-glutamyl cyclotransferase-like"/>
    <property type="match status" value="1"/>
</dbReference>
<dbReference type="EMBL" id="CP118709">
    <property type="protein sequence ID" value="WGK81085.1"/>
    <property type="molecule type" value="Genomic_DNA"/>
</dbReference>
<dbReference type="Proteomes" id="UP001241226">
    <property type="component" value="Chromosome 1"/>
</dbReference>
<dbReference type="Proteomes" id="UP001140979">
    <property type="component" value="Unassembled WGS sequence"/>
</dbReference>
<dbReference type="EMBL" id="JAKNAP010000003">
    <property type="protein sequence ID" value="MDE1356047.1"/>
    <property type="molecule type" value="Genomic_DNA"/>
</dbReference>
<dbReference type="CDD" id="cd06661">
    <property type="entry name" value="GGCT_like"/>
    <property type="match status" value="1"/>
</dbReference>
<dbReference type="EMBL" id="JAKNBA010000026">
    <property type="protein sequence ID" value="MDE1243252.1"/>
    <property type="molecule type" value="Genomic_DNA"/>
</dbReference>
<dbReference type="PANTHER" id="PTHR12510">
    <property type="entry name" value="TROPONIN C-AKIN-1 PROTEIN"/>
    <property type="match status" value="1"/>
</dbReference>
<evidence type="ECO:0000313" key="7">
    <source>
        <dbReference type="EMBL" id="MDE1356047.1"/>
    </source>
</evidence>
<dbReference type="InterPro" id="IPR013024">
    <property type="entry name" value="GGCT-like"/>
</dbReference>
<dbReference type="AlphaFoldDB" id="A0A7X6S4R5"/>
<evidence type="ECO:0000313" key="6">
    <source>
        <dbReference type="EMBL" id="MDE1345803.1"/>
    </source>
</evidence>
<dbReference type="InterPro" id="IPR036568">
    <property type="entry name" value="GGCT-like_sf"/>
</dbReference>
<dbReference type="SUPFAM" id="SSF110857">
    <property type="entry name" value="Gamma-glutamyl cyclotransferase-like"/>
    <property type="match status" value="1"/>
</dbReference>
<dbReference type="PANTHER" id="PTHR12510:SF4">
    <property type="entry name" value="GAMMA-GLUTAMYLAMINECYCLOTRANSFERASE"/>
    <property type="match status" value="1"/>
</dbReference>
<dbReference type="Pfam" id="PF06094">
    <property type="entry name" value="GGACT"/>
    <property type="match status" value="1"/>
</dbReference>
<evidence type="ECO:0000256" key="2">
    <source>
        <dbReference type="PIRSR" id="PIRSR639126-1"/>
    </source>
</evidence>
<dbReference type="InterPro" id="IPR039126">
    <property type="entry name" value="GGACT"/>
</dbReference>
<comment type="similarity">
    <text evidence="1 3">Belongs to the gamma-glutamylcyclotransferase family.</text>
</comment>
<reference evidence="7 11" key="1">
    <citation type="submission" date="2022-02" db="EMBL/GenBank/DDBJ databases">
        <title>Emergence and expansion in Europe of a Vibrio aestuarianus clonal complex pathogenic for oysters.</title>
        <authorList>
            <person name="Mesnil A."/>
            <person name="Travers M.-A."/>
        </authorList>
    </citation>
    <scope>NUCLEOTIDE SEQUENCE</scope>
    <source>
        <strain evidence="7">151-ITT-15-cp-1</strain>
        <strain evidence="5">19_064_11T1</strain>
        <strain evidence="6">19_064_15T1</strain>
        <strain evidence="9 11">U17</strain>
        <strain evidence="8">U29</strain>
    </source>
</reference>
<gene>
    <name evidence="7" type="ORF">L9W73_01765</name>
    <name evidence="5" type="ORF">L9W94_14045</name>
    <name evidence="6" type="ORF">L9X51_05040</name>
    <name evidence="8" type="ORF">PYE51_10660</name>
    <name evidence="9" type="ORF">PYE67_11645</name>
</gene>
<dbReference type="EMBL" id="JAKNAX010000009">
    <property type="protein sequence ID" value="MDE1345803.1"/>
    <property type="molecule type" value="Genomic_DNA"/>
</dbReference>
<evidence type="ECO:0000256" key="1">
    <source>
        <dbReference type="ARBA" id="ARBA00008861"/>
    </source>
</evidence>
<dbReference type="RefSeq" id="WP_053309485.1">
    <property type="nucleotide sequence ID" value="NZ_CALYLG010000365.1"/>
</dbReference>
<dbReference type="InterPro" id="IPR009288">
    <property type="entry name" value="AIG2-like_dom"/>
</dbReference>